<dbReference type="HOGENOM" id="CLU_2656876_0_0_1"/>
<protein>
    <submittedName>
        <fullName evidence="1">Uncharacterized protein</fullName>
    </submittedName>
</protein>
<proteinExistence type="predicted"/>
<accession>K1QTF4</accession>
<organism evidence="1">
    <name type="scientific">Magallana gigas</name>
    <name type="common">Pacific oyster</name>
    <name type="synonym">Crassostrea gigas</name>
    <dbReference type="NCBI Taxonomy" id="29159"/>
    <lineage>
        <taxon>Eukaryota</taxon>
        <taxon>Metazoa</taxon>
        <taxon>Spiralia</taxon>
        <taxon>Lophotrochozoa</taxon>
        <taxon>Mollusca</taxon>
        <taxon>Bivalvia</taxon>
        <taxon>Autobranchia</taxon>
        <taxon>Pteriomorphia</taxon>
        <taxon>Ostreida</taxon>
        <taxon>Ostreoidea</taxon>
        <taxon>Ostreidae</taxon>
        <taxon>Magallana</taxon>
    </lineage>
</organism>
<dbReference type="InParanoid" id="K1QTF4"/>
<dbReference type="AlphaFoldDB" id="K1QTF4"/>
<dbReference type="EMBL" id="JH816585">
    <property type="protein sequence ID" value="EKC36943.1"/>
    <property type="molecule type" value="Genomic_DNA"/>
</dbReference>
<name>K1QTF4_MAGGI</name>
<evidence type="ECO:0000313" key="1">
    <source>
        <dbReference type="EMBL" id="EKC36943.1"/>
    </source>
</evidence>
<sequence>MIFWKSCDKVRKYQSFKSYDEYTYITERNFKYSGVDQELSQYSRPWQPESINTFGGDRLGWIKRGSSKVLGIFEEG</sequence>
<reference evidence="1" key="1">
    <citation type="journal article" date="2012" name="Nature">
        <title>The oyster genome reveals stress adaptation and complexity of shell formation.</title>
        <authorList>
            <person name="Zhang G."/>
            <person name="Fang X."/>
            <person name="Guo X."/>
            <person name="Li L."/>
            <person name="Luo R."/>
            <person name="Xu F."/>
            <person name="Yang P."/>
            <person name="Zhang L."/>
            <person name="Wang X."/>
            <person name="Qi H."/>
            <person name="Xiong Z."/>
            <person name="Que H."/>
            <person name="Xie Y."/>
            <person name="Holland P.W."/>
            <person name="Paps J."/>
            <person name="Zhu Y."/>
            <person name="Wu F."/>
            <person name="Chen Y."/>
            <person name="Wang J."/>
            <person name="Peng C."/>
            <person name="Meng J."/>
            <person name="Yang L."/>
            <person name="Liu J."/>
            <person name="Wen B."/>
            <person name="Zhang N."/>
            <person name="Huang Z."/>
            <person name="Zhu Q."/>
            <person name="Feng Y."/>
            <person name="Mount A."/>
            <person name="Hedgecock D."/>
            <person name="Xu Z."/>
            <person name="Liu Y."/>
            <person name="Domazet-Loso T."/>
            <person name="Du Y."/>
            <person name="Sun X."/>
            <person name="Zhang S."/>
            <person name="Liu B."/>
            <person name="Cheng P."/>
            <person name="Jiang X."/>
            <person name="Li J."/>
            <person name="Fan D."/>
            <person name="Wang W."/>
            <person name="Fu W."/>
            <person name="Wang T."/>
            <person name="Wang B."/>
            <person name="Zhang J."/>
            <person name="Peng Z."/>
            <person name="Li Y."/>
            <person name="Li N."/>
            <person name="Wang J."/>
            <person name="Chen M."/>
            <person name="He Y."/>
            <person name="Tan F."/>
            <person name="Song X."/>
            <person name="Zheng Q."/>
            <person name="Huang R."/>
            <person name="Yang H."/>
            <person name="Du X."/>
            <person name="Chen L."/>
            <person name="Yang M."/>
            <person name="Gaffney P.M."/>
            <person name="Wang S."/>
            <person name="Luo L."/>
            <person name="She Z."/>
            <person name="Ming Y."/>
            <person name="Huang W."/>
            <person name="Zhang S."/>
            <person name="Huang B."/>
            <person name="Zhang Y."/>
            <person name="Qu T."/>
            <person name="Ni P."/>
            <person name="Miao G."/>
            <person name="Wang J."/>
            <person name="Wang Q."/>
            <person name="Steinberg C.E."/>
            <person name="Wang H."/>
            <person name="Li N."/>
            <person name="Qian L."/>
            <person name="Zhang G."/>
            <person name="Li Y."/>
            <person name="Yang H."/>
            <person name="Liu X."/>
            <person name="Wang J."/>
            <person name="Yin Y."/>
            <person name="Wang J."/>
        </authorList>
    </citation>
    <scope>NUCLEOTIDE SEQUENCE [LARGE SCALE GENOMIC DNA]</scope>
    <source>
        <strain evidence="1">05x7-T-G4-1.051#20</strain>
    </source>
</reference>
<gene>
    <name evidence="1" type="ORF">CGI_10023090</name>
</gene>